<proteinExistence type="predicted"/>
<dbReference type="AlphaFoldDB" id="A0A7C9EJI6"/>
<accession>A0A7C9EJI6</accession>
<name>A0A7C9EJI6_OPUST</name>
<reference evidence="1" key="2">
    <citation type="submission" date="2020-07" db="EMBL/GenBank/DDBJ databases">
        <authorList>
            <person name="Vera ALvarez R."/>
            <person name="Arias-Moreno D.M."/>
            <person name="Jimenez-Jacinto V."/>
            <person name="Jimenez-Bremont J.F."/>
            <person name="Swaminathan K."/>
            <person name="Moose S.P."/>
            <person name="Guerrero-Gonzalez M.L."/>
            <person name="Marino-Ramirez L."/>
            <person name="Landsman D."/>
            <person name="Rodriguez-Kessler M."/>
            <person name="Delgado-Sanchez P."/>
        </authorList>
    </citation>
    <scope>NUCLEOTIDE SEQUENCE</scope>
    <source>
        <tissue evidence="1">Cladode</tissue>
    </source>
</reference>
<evidence type="ECO:0000313" key="1">
    <source>
        <dbReference type="EMBL" id="MBA4670082.1"/>
    </source>
</evidence>
<sequence>MRCKGVSLQSMQMFFKAGQFFTINSTSCNLPTSAALCNGVSPLLSHWMMSDGKVSTTSLKIVSDQFGADAASKIVEPSLKMRRRCSSSCLAIILKISTTTIWHPTSTANFRGFSFSDEATRESLGSCSKKHEARSWSL</sequence>
<dbReference type="EMBL" id="GISG01246057">
    <property type="protein sequence ID" value="MBA4670082.1"/>
    <property type="molecule type" value="Transcribed_RNA"/>
</dbReference>
<organism evidence="1">
    <name type="scientific">Opuntia streptacantha</name>
    <name type="common">Prickly pear cactus</name>
    <name type="synonym">Opuntia cardona</name>
    <dbReference type="NCBI Taxonomy" id="393608"/>
    <lineage>
        <taxon>Eukaryota</taxon>
        <taxon>Viridiplantae</taxon>
        <taxon>Streptophyta</taxon>
        <taxon>Embryophyta</taxon>
        <taxon>Tracheophyta</taxon>
        <taxon>Spermatophyta</taxon>
        <taxon>Magnoliopsida</taxon>
        <taxon>eudicotyledons</taxon>
        <taxon>Gunneridae</taxon>
        <taxon>Pentapetalae</taxon>
        <taxon>Caryophyllales</taxon>
        <taxon>Cactineae</taxon>
        <taxon>Cactaceae</taxon>
        <taxon>Opuntioideae</taxon>
        <taxon>Opuntia</taxon>
    </lineage>
</organism>
<protein>
    <submittedName>
        <fullName evidence="1">Uncharacterized protein</fullName>
    </submittedName>
</protein>
<reference evidence="1" key="1">
    <citation type="journal article" date="2013" name="J. Plant Res.">
        <title>Effect of fungi and light on seed germination of three Opuntia species from semiarid lands of central Mexico.</title>
        <authorList>
            <person name="Delgado-Sanchez P."/>
            <person name="Jimenez-Bremont J.F."/>
            <person name="Guerrero-Gonzalez Mde L."/>
            <person name="Flores J."/>
        </authorList>
    </citation>
    <scope>NUCLEOTIDE SEQUENCE</scope>
    <source>
        <tissue evidence="1">Cladode</tissue>
    </source>
</reference>